<dbReference type="PANTHER" id="PTHR38042:SF1">
    <property type="entry name" value="UROPORPHYRINOGEN-III SYNTHASE, CHLOROPLASTIC"/>
    <property type="match status" value="1"/>
</dbReference>
<dbReference type="InterPro" id="IPR036108">
    <property type="entry name" value="4pyrrol_syn_uPrphyn_synt_sf"/>
</dbReference>
<organism evidence="9 10">
    <name type="scientific">Plasmodium gaboni</name>
    <dbReference type="NCBI Taxonomy" id="647221"/>
    <lineage>
        <taxon>Eukaryota</taxon>
        <taxon>Sar</taxon>
        <taxon>Alveolata</taxon>
        <taxon>Apicomplexa</taxon>
        <taxon>Aconoidasida</taxon>
        <taxon>Haemosporida</taxon>
        <taxon>Plasmodiidae</taxon>
        <taxon>Plasmodium</taxon>
        <taxon>Plasmodium (Laverania)</taxon>
    </lineage>
</organism>
<dbReference type="InterPro" id="IPR039793">
    <property type="entry name" value="UROS/Hem4"/>
</dbReference>
<sequence length="499" mass="59912">MKYHLVIKHLILLFCIFFNSFLSLKFKINYQNNFHTTNYINKNNCNVLKFCFILPEQVRKKYKSCFISNFTDKENIKIKSKKVINKNNIENNNDNIKKYITQNVMCDIINDDVLTKNSFIKKSNNKLYILITSPEAARIYRYVIILLIYNMKNKNFKYKNCHEKKINYIKKYIQDIPILSIGYSCNNILKNKFNKSLFYNISNKNMSINKRQIFKIKKQEFLQINRDIKTHLNIVFTPTKANATIFKKELRDFLFLEKKNIETNTKVHKRKIKKKNINVNINININRDKDINKQHVHKNILWISSSISTSSFNDLHIYSQNDNNIYNHINIKRINCYDTQKVTYNKNDRTNKIHIKKNSIICLMSSSTVLSFYKNFGNNFSYVVCMGKNSYELLKKLNFKNIFFPENSKTETLLNILITLYHKLNNKYKHKYHIILTRQKDKNDEIKKILSQRNIPFQEIPCIKTKYNYDNISKLYEELQDYIEHTHKKKKKKENKTKV</sequence>
<keyword evidence="10" id="KW-1185">Reference proteome</keyword>
<dbReference type="Pfam" id="PF02602">
    <property type="entry name" value="HEM4"/>
    <property type="match status" value="1"/>
</dbReference>
<dbReference type="InterPro" id="IPR003754">
    <property type="entry name" value="4pyrrol_synth_uPrphyn_synth"/>
</dbReference>
<comment type="similarity">
    <text evidence="2 7">Belongs to the uroporphyrinogen-III synthase family.</text>
</comment>
<protein>
    <recommendedName>
        <fullName evidence="3 7">Uroporphyrinogen-III synthase</fullName>
        <ecNumber evidence="3 7">4.2.1.75</ecNumber>
    </recommendedName>
</protein>
<evidence type="ECO:0000256" key="6">
    <source>
        <dbReference type="ARBA" id="ARBA00048617"/>
    </source>
</evidence>
<evidence type="ECO:0000259" key="8">
    <source>
        <dbReference type="Pfam" id="PF02602"/>
    </source>
</evidence>
<reference evidence="9" key="1">
    <citation type="submission" date="2016-09" db="EMBL/GenBank/DDBJ databases">
        <authorList>
            <consortium name="Pathogen Informatics"/>
            <person name="Sun Q."/>
            <person name="Inoue M."/>
        </authorList>
    </citation>
    <scope>NUCLEOTIDE SEQUENCE</scope>
</reference>
<proteinExistence type="inferred from homology"/>
<dbReference type="PANTHER" id="PTHR38042">
    <property type="entry name" value="UROPORPHYRINOGEN-III SYNTHASE, CHLOROPLASTIC"/>
    <property type="match status" value="1"/>
</dbReference>
<dbReference type="Gene3D" id="3.40.50.10090">
    <property type="match status" value="1"/>
</dbReference>
<evidence type="ECO:0000313" key="9">
    <source>
        <dbReference type="EMBL" id="SOV16766.1"/>
    </source>
</evidence>
<feature type="domain" description="Tetrapyrrole biosynthesis uroporphyrinogen III synthase" evidence="8">
    <location>
        <begin position="329"/>
        <end position="414"/>
    </location>
</feature>
<evidence type="ECO:0000256" key="2">
    <source>
        <dbReference type="ARBA" id="ARBA00008133"/>
    </source>
</evidence>
<accession>A0ABY1UR57</accession>
<comment type="pathway">
    <text evidence="1 7">Porphyrin-containing compound metabolism; protoporphyrin-IX biosynthesis; coproporphyrinogen-III from 5-aminolevulinate: step 3/4.</text>
</comment>
<gene>
    <name evidence="9" type="ORF">PGABG01_1246000</name>
</gene>
<dbReference type="EMBL" id="LT969435">
    <property type="protein sequence ID" value="SOV16766.1"/>
    <property type="molecule type" value="Genomic_DNA"/>
</dbReference>
<dbReference type="EC" id="4.2.1.75" evidence="3 7"/>
<evidence type="ECO:0000256" key="3">
    <source>
        <dbReference type="ARBA" id="ARBA00013109"/>
    </source>
</evidence>
<dbReference type="Proteomes" id="UP000831156">
    <property type="component" value="Chromosome 12"/>
</dbReference>
<evidence type="ECO:0000256" key="4">
    <source>
        <dbReference type="ARBA" id="ARBA00023239"/>
    </source>
</evidence>
<name>A0ABY1UR57_9APIC</name>
<keyword evidence="5 7" id="KW-0627">Porphyrin biosynthesis</keyword>
<dbReference type="SUPFAM" id="SSF69618">
    <property type="entry name" value="HemD-like"/>
    <property type="match status" value="1"/>
</dbReference>
<keyword evidence="4 7" id="KW-0456">Lyase</keyword>
<evidence type="ECO:0000256" key="1">
    <source>
        <dbReference type="ARBA" id="ARBA00004772"/>
    </source>
</evidence>
<evidence type="ECO:0000256" key="7">
    <source>
        <dbReference type="RuleBase" id="RU366031"/>
    </source>
</evidence>
<comment type="function">
    <text evidence="7">Catalyzes cyclization of the linear tetrapyrrole, hydroxymethylbilane, to the macrocyclic uroporphyrinogen III.</text>
</comment>
<evidence type="ECO:0000256" key="5">
    <source>
        <dbReference type="ARBA" id="ARBA00023244"/>
    </source>
</evidence>
<evidence type="ECO:0000313" key="10">
    <source>
        <dbReference type="Proteomes" id="UP000831156"/>
    </source>
</evidence>
<comment type="catalytic activity">
    <reaction evidence="6 7">
        <text>hydroxymethylbilane = uroporphyrinogen III + H2O</text>
        <dbReference type="Rhea" id="RHEA:18965"/>
        <dbReference type="ChEBI" id="CHEBI:15377"/>
        <dbReference type="ChEBI" id="CHEBI:57308"/>
        <dbReference type="ChEBI" id="CHEBI:57845"/>
        <dbReference type="EC" id="4.2.1.75"/>
    </reaction>
</comment>